<dbReference type="InterPro" id="IPR000644">
    <property type="entry name" value="CBS_dom"/>
</dbReference>
<dbReference type="SMART" id="SM00382">
    <property type="entry name" value="AAA"/>
    <property type="match status" value="1"/>
</dbReference>
<dbReference type="AlphaFoldDB" id="A0A4R2L7K1"/>
<feature type="domain" description="Sigma-54 factor interaction" evidence="6">
    <location>
        <begin position="385"/>
        <end position="614"/>
    </location>
</feature>
<evidence type="ECO:0000256" key="4">
    <source>
        <dbReference type="ARBA" id="ARBA00029500"/>
    </source>
</evidence>
<dbReference type="CDD" id="cd00009">
    <property type="entry name" value="AAA"/>
    <property type="match status" value="1"/>
</dbReference>
<proteinExistence type="predicted"/>
<dbReference type="InterPro" id="IPR025662">
    <property type="entry name" value="Sigma_54_int_dom_ATP-bd_1"/>
</dbReference>
<dbReference type="PANTHER" id="PTHR32071">
    <property type="entry name" value="TRANSCRIPTIONAL REGULATORY PROTEIN"/>
    <property type="match status" value="1"/>
</dbReference>
<dbReference type="Pfam" id="PF25601">
    <property type="entry name" value="AAA_lid_14"/>
    <property type="match status" value="1"/>
</dbReference>
<dbReference type="InterPro" id="IPR046342">
    <property type="entry name" value="CBS_dom_sf"/>
</dbReference>
<dbReference type="RefSeq" id="WP_132244605.1">
    <property type="nucleotide sequence ID" value="NZ_SLWV01000009.1"/>
</dbReference>
<evidence type="ECO:0000259" key="8">
    <source>
        <dbReference type="PROSITE" id="PS50113"/>
    </source>
</evidence>
<dbReference type="PROSITE" id="PS50045">
    <property type="entry name" value="SIGMA54_INTERACT_4"/>
    <property type="match status" value="1"/>
</dbReference>
<evidence type="ECO:0000256" key="1">
    <source>
        <dbReference type="ARBA" id="ARBA00022741"/>
    </source>
</evidence>
<dbReference type="PROSITE" id="PS00676">
    <property type="entry name" value="SIGMA54_INTERACT_2"/>
    <property type="match status" value="1"/>
</dbReference>
<dbReference type="Proteomes" id="UP000294919">
    <property type="component" value="Unassembled WGS sequence"/>
</dbReference>
<dbReference type="Gene3D" id="1.10.8.60">
    <property type="match status" value="1"/>
</dbReference>
<dbReference type="SMART" id="SM00091">
    <property type="entry name" value="PAS"/>
    <property type="match status" value="3"/>
</dbReference>
<dbReference type="PROSITE" id="PS51371">
    <property type="entry name" value="CBS"/>
    <property type="match status" value="1"/>
</dbReference>
<gene>
    <name evidence="10" type="ORF">EV214_10936</name>
</gene>
<protein>
    <recommendedName>
        <fullName evidence="4">HTH-type transcriptional regulatory protein TyrR</fullName>
    </recommendedName>
</protein>
<evidence type="ECO:0000313" key="11">
    <source>
        <dbReference type="Proteomes" id="UP000294919"/>
    </source>
</evidence>
<dbReference type="GO" id="GO:0003677">
    <property type="term" value="F:DNA binding"/>
    <property type="evidence" value="ECO:0007669"/>
    <property type="project" value="UniProtKB-KW"/>
</dbReference>
<feature type="domain" description="PAS" evidence="7">
    <location>
        <begin position="241"/>
        <end position="289"/>
    </location>
</feature>
<dbReference type="SUPFAM" id="SSF52540">
    <property type="entry name" value="P-loop containing nucleoside triphosphate hydrolases"/>
    <property type="match status" value="1"/>
</dbReference>
<evidence type="ECO:0000256" key="3">
    <source>
        <dbReference type="ARBA" id="ARBA00022840"/>
    </source>
</evidence>
<dbReference type="PANTHER" id="PTHR32071:SF57">
    <property type="entry name" value="C4-DICARBOXYLATE TRANSPORT TRANSCRIPTIONAL REGULATORY PROTEIN DCTD"/>
    <property type="match status" value="1"/>
</dbReference>
<dbReference type="InterPro" id="IPR035965">
    <property type="entry name" value="PAS-like_dom_sf"/>
</dbReference>
<dbReference type="InterPro" id="IPR009057">
    <property type="entry name" value="Homeodomain-like_sf"/>
</dbReference>
<feature type="domain" description="PAS" evidence="7">
    <location>
        <begin position="124"/>
        <end position="168"/>
    </location>
</feature>
<organism evidence="10 11">
    <name type="scientific">Marinisporobacter balticus</name>
    <dbReference type="NCBI Taxonomy" id="2018667"/>
    <lineage>
        <taxon>Bacteria</taxon>
        <taxon>Bacillati</taxon>
        <taxon>Bacillota</taxon>
        <taxon>Clostridia</taxon>
        <taxon>Peptostreptococcales</taxon>
        <taxon>Thermotaleaceae</taxon>
        <taxon>Marinisporobacter</taxon>
    </lineage>
</organism>
<dbReference type="SUPFAM" id="SSF54631">
    <property type="entry name" value="CBS-domain pair"/>
    <property type="match status" value="1"/>
</dbReference>
<name>A0A4R2L7K1_9FIRM</name>
<keyword evidence="5" id="KW-0129">CBS domain</keyword>
<dbReference type="InterPro" id="IPR058031">
    <property type="entry name" value="AAA_lid_NorR"/>
</dbReference>
<dbReference type="SMART" id="SM00116">
    <property type="entry name" value="CBS"/>
    <property type="match status" value="2"/>
</dbReference>
<dbReference type="InterPro" id="IPR013767">
    <property type="entry name" value="PAS_fold"/>
</dbReference>
<dbReference type="FunFam" id="3.40.50.300:FF:000006">
    <property type="entry name" value="DNA-binding transcriptional regulator NtrC"/>
    <property type="match status" value="1"/>
</dbReference>
<keyword evidence="1" id="KW-0547">Nucleotide-binding</keyword>
<accession>A0A4R2L7K1</accession>
<dbReference type="CDD" id="cd00130">
    <property type="entry name" value="PAS"/>
    <property type="match status" value="1"/>
</dbReference>
<evidence type="ECO:0000256" key="5">
    <source>
        <dbReference type="PROSITE-ProRule" id="PRU00703"/>
    </source>
</evidence>
<dbReference type="PROSITE" id="PS50113">
    <property type="entry name" value="PAC"/>
    <property type="match status" value="1"/>
</dbReference>
<dbReference type="InterPro" id="IPR003593">
    <property type="entry name" value="AAA+_ATPase"/>
</dbReference>
<keyword evidence="2" id="KW-0058">Aromatic hydrocarbons catabolism</keyword>
<dbReference type="Pfam" id="PF00989">
    <property type="entry name" value="PAS"/>
    <property type="match status" value="2"/>
</dbReference>
<dbReference type="InterPro" id="IPR000014">
    <property type="entry name" value="PAS"/>
</dbReference>
<dbReference type="Pfam" id="PF18024">
    <property type="entry name" value="HTH_50"/>
    <property type="match status" value="1"/>
</dbReference>
<dbReference type="PROSITE" id="PS50112">
    <property type="entry name" value="PAS"/>
    <property type="match status" value="2"/>
</dbReference>
<evidence type="ECO:0000256" key="2">
    <source>
        <dbReference type="ARBA" id="ARBA00022797"/>
    </source>
</evidence>
<evidence type="ECO:0000313" key="10">
    <source>
        <dbReference type="EMBL" id="TCO75205.1"/>
    </source>
</evidence>
<dbReference type="Pfam" id="PF00571">
    <property type="entry name" value="CBS"/>
    <property type="match status" value="2"/>
</dbReference>
<sequence>MKVKEAMTRDPIILTMNDTLNHAVNIFIKNHIDGIPIVDEQGKLINVITKTDIMKAFVNKVSPLMQINKIASKRVVTILEDAEIQDAWHIKVGCLPVINAQGNLVGILTRTDLSKRLFENEVQESSELKTVLNLINNGIIIINREGVITRCNAAARRILNLDNQSIIGFKIKDVLPELKLHEVIEKGVHASAEKIYFKNKTLICERIPLFKDKEVFAGVIAFKDSYDLQSVIDELNTVQQLSEKLDAVIESSYDGIYITDGQANTVKINKSYERITGVNREEMLDKNMLELEKSRCVSESATLRVLETKGTVTIHQKFRTGKNALVTSTPILDENGEIIMVVTNVRDITELAKLKKQLEKNKELTQKYYSEIEEMRMQLLNTLHIVAQDEKMLETMRIAKRVAKVDTTVLVLGETGVGKEEVAKFIHKNSNRRRNQFIKINCGAIPVNLIESELFGYEKGAFTGANREGKVGLFEIADGGTLFLDEVGELSLDIQVKLLRVLQEHEIKRIGGNTCIKIDVRILAATNRNLERMVKEKCFREDLYYRLNVIPMNIPPLRERRGDILPLVSYFLSELNEKYGWNKEFSKEALESLYEYAWLGNVRELKNIVERVVIMSNEDRIILNDLPKEIIAYKHDKNLMISPQIIPLKDAVANVEKNLLDKAFEKYGNVRDAAKVLGIDASTFVRKRQKYKTL</sequence>
<dbReference type="NCBIfam" id="TIGR00229">
    <property type="entry name" value="sensory_box"/>
    <property type="match status" value="1"/>
</dbReference>
<comment type="caution">
    <text evidence="10">The sequence shown here is derived from an EMBL/GenBank/DDBJ whole genome shotgun (WGS) entry which is preliminary data.</text>
</comment>
<dbReference type="Gene3D" id="3.10.580.10">
    <property type="entry name" value="CBS-domain"/>
    <property type="match status" value="1"/>
</dbReference>
<dbReference type="SUPFAM" id="SSF46689">
    <property type="entry name" value="Homeodomain-like"/>
    <property type="match status" value="1"/>
</dbReference>
<dbReference type="InterPro" id="IPR027417">
    <property type="entry name" value="P-loop_NTPase"/>
</dbReference>
<evidence type="ECO:0000259" key="7">
    <source>
        <dbReference type="PROSITE" id="PS50112"/>
    </source>
</evidence>
<dbReference type="InterPro" id="IPR025943">
    <property type="entry name" value="Sigma_54_int_dom_ATP-bd_2"/>
</dbReference>
<dbReference type="InterPro" id="IPR030828">
    <property type="entry name" value="HTH_TyrR"/>
</dbReference>
<dbReference type="InterPro" id="IPR000700">
    <property type="entry name" value="PAS-assoc_C"/>
</dbReference>
<keyword evidence="3" id="KW-0067">ATP-binding</keyword>
<dbReference type="PROSITE" id="PS00675">
    <property type="entry name" value="SIGMA54_INTERACT_1"/>
    <property type="match status" value="1"/>
</dbReference>
<feature type="domain" description="CBS" evidence="9">
    <location>
        <begin position="7"/>
        <end position="64"/>
    </location>
</feature>
<dbReference type="GO" id="GO:0006355">
    <property type="term" value="P:regulation of DNA-templated transcription"/>
    <property type="evidence" value="ECO:0007669"/>
    <property type="project" value="InterPro"/>
</dbReference>
<dbReference type="SUPFAM" id="SSF55785">
    <property type="entry name" value="PYP-like sensor domain (PAS domain)"/>
    <property type="match status" value="2"/>
</dbReference>
<evidence type="ECO:0000259" key="9">
    <source>
        <dbReference type="PROSITE" id="PS51371"/>
    </source>
</evidence>
<dbReference type="EMBL" id="SLWV01000009">
    <property type="protein sequence ID" value="TCO75205.1"/>
    <property type="molecule type" value="Genomic_DNA"/>
</dbReference>
<dbReference type="Gene3D" id="3.30.450.20">
    <property type="entry name" value="PAS domain"/>
    <property type="match status" value="2"/>
</dbReference>
<dbReference type="InterPro" id="IPR002078">
    <property type="entry name" value="Sigma_54_int"/>
</dbReference>
<dbReference type="Gene3D" id="3.40.50.300">
    <property type="entry name" value="P-loop containing nucleotide triphosphate hydrolases"/>
    <property type="match status" value="1"/>
</dbReference>
<dbReference type="Gene3D" id="1.10.10.60">
    <property type="entry name" value="Homeodomain-like"/>
    <property type="match status" value="1"/>
</dbReference>
<dbReference type="GO" id="GO:0005524">
    <property type="term" value="F:ATP binding"/>
    <property type="evidence" value="ECO:0007669"/>
    <property type="project" value="UniProtKB-KW"/>
</dbReference>
<reference evidence="10 11" key="1">
    <citation type="submission" date="2019-03" db="EMBL/GenBank/DDBJ databases">
        <title>Genomic Encyclopedia of Type Strains, Phase IV (KMG-IV): sequencing the most valuable type-strain genomes for metagenomic binning, comparative biology and taxonomic classification.</title>
        <authorList>
            <person name="Goeker M."/>
        </authorList>
    </citation>
    <scope>NUCLEOTIDE SEQUENCE [LARGE SCALE GENOMIC DNA]</scope>
    <source>
        <strain evidence="10 11">DSM 102940</strain>
    </source>
</reference>
<dbReference type="Pfam" id="PF00158">
    <property type="entry name" value="Sigma54_activat"/>
    <property type="match status" value="1"/>
</dbReference>
<keyword evidence="11" id="KW-1185">Reference proteome</keyword>
<feature type="domain" description="PAC" evidence="8">
    <location>
        <begin position="299"/>
        <end position="360"/>
    </location>
</feature>
<evidence type="ECO:0000259" key="6">
    <source>
        <dbReference type="PROSITE" id="PS50045"/>
    </source>
</evidence>
<dbReference type="OrthoDB" id="9803970at2"/>